<name>A0ABU2JM06_9ACTN</name>
<organism evidence="1 2">
    <name type="scientific">Streptomyces chisholmiae</name>
    <dbReference type="NCBI Taxonomy" id="3075540"/>
    <lineage>
        <taxon>Bacteria</taxon>
        <taxon>Bacillati</taxon>
        <taxon>Actinomycetota</taxon>
        <taxon>Actinomycetes</taxon>
        <taxon>Kitasatosporales</taxon>
        <taxon>Streptomycetaceae</taxon>
        <taxon>Streptomyces</taxon>
    </lineage>
</organism>
<proteinExistence type="predicted"/>
<comment type="caution">
    <text evidence="1">The sequence shown here is derived from an EMBL/GenBank/DDBJ whole genome shotgun (WGS) entry which is preliminary data.</text>
</comment>
<keyword evidence="2" id="KW-1185">Reference proteome</keyword>
<protein>
    <submittedName>
        <fullName evidence="1">Uncharacterized protein</fullName>
    </submittedName>
</protein>
<dbReference type="EMBL" id="JAVREO010000003">
    <property type="protein sequence ID" value="MDT0266000.1"/>
    <property type="molecule type" value="Genomic_DNA"/>
</dbReference>
<evidence type="ECO:0000313" key="1">
    <source>
        <dbReference type="EMBL" id="MDT0266000.1"/>
    </source>
</evidence>
<dbReference type="Proteomes" id="UP001183410">
    <property type="component" value="Unassembled WGS sequence"/>
</dbReference>
<sequence>MRNVFVFPAGERARTVSWLDRHAPAQREPWHVAGCLWVEIDDERSGLLFHDWEPEDVAVLEAAVGHRPTWAARIDVSGRVNGRPEVRQLVGLLLAHGGVAVDDHSAHPWTAPEIASDTPVGGLRFFNSPG</sequence>
<reference evidence="2" key="1">
    <citation type="submission" date="2023-07" db="EMBL/GenBank/DDBJ databases">
        <title>30 novel species of actinomycetes from the DSMZ collection.</title>
        <authorList>
            <person name="Nouioui I."/>
        </authorList>
    </citation>
    <scope>NUCLEOTIDE SEQUENCE [LARGE SCALE GENOMIC DNA]</scope>
    <source>
        <strain evidence="2">DSM 44915</strain>
    </source>
</reference>
<accession>A0ABU2JM06</accession>
<dbReference type="RefSeq" id="WP_311665910.1">
    <property type="nucleotide sequence ID" value="NZ_JAVREO010000003.1"/>
</dbReference>
<evidence type="ECO:0000313" key="2">
    <source>
        <dbReference type="Proteomes" id="UP001183410"/>
    </source>
</evidence>
<gene>
    <name evidence="1" type="ORF">RM844_06800</name>
</gene>